<dbReference type="InterPro" id="IPR011990">
    <property type="entry name" value="TPR-like_helical_dom_sf"/>
</dbReference>
<dbReference type="SUPFAM" id="SSF53335">
    <property type="entry name" value="S-adenosyl-L-methionine-dependent methyltransferases"/>
    <property type="match status" value="1"/>
</dbReference>
<comment type="caution">
    <text evidence="1">The sequence shown here is derived from an EMBL/GenBank/DDBJ whole genome shotgun (WGS) entry which is preliminary data.</text>
</comment>
<accession>A0ABW2YMA9</accession>
<sequence>MSRSPEQLDQARRDWLAGLARQHASQPTAQSALALARGHWLCGDYEQAMTHFIAARDGAPAVADTHIALVRSASMLGLLELETSALQLALQLHPRQPELALQAALRQVPGDLAAARDLLQPHLQDGLCAQFDQALAAIQAGAMPAPDRSGDPQAIARQDSLRWVQRHAPDRQVHAGMPSDVLLRALDATAGSGLTLECGVYFGRSLRLIAERTHGAVHGFDSFQGLPEAWSAHEGAGAYSTAGRLPKVTANVELHAGWFEHTLPPFFAAHPGPIRLLHIDCDLYSSTRSVLDAADAHLVPGSVLVFDDFLGYPGYEQHELRAFEEYADARGLGWELIAAALLGREVALRITSR</sequence>
<dbReference type="Proteomes" id="UP001597090">
    <property type="component" value="Unassembled WGS sequence"/>
</dbReference>
<dbReference type="GO" id="GO:0032259">
    <property type="term" value="P:methylation"/>
    <property type="evidence" value="ECO:0007669"/>
    <property type="project" value="UniProtKB-KW"/>
</dbReference>
<keyword evidence="1" id="KW-0489">Methyltransferase</keyword>
<evidence type="ECO:0000313" key="1">
    <source>
        <dbReference type="EMBL" id="MFD0739539.1"/>
    </source>
</evidence>
<reference evidence="2" key="1">
    <citation type="journal article" date="2019" name="Int. J. Syst. Evol. Microbiol.">
        <title>The Global Catalogue of Microorganisms (GCM) 10K type strain sequencing project: providing services to taxonomists for standard genome sequencing and annotation.</title>
        <authorList>
            <consortium name="The Broad Institute Genomics Platform"/>
            <consortium name="The Broad Institute Genome Sequencing Center for Infectious Disease"/>
            <person name="Wu L."/>
            <person name="Ma J."/>
        </authorList>
    </citation>
    <scope>NUCLEOTIDE SEQUENCE [LARGE SCALE GENOMIC DNA]</scope>
    <source>
        <strain evidence="2">CCUG 55491</strain>
    </source>
</reference>
<dbReference type="InterPro" id="IPR008884">
    <property type="entry name" value="TylF_MeTrfase"/>
</dbReference>
<dbReference type="InterPro" id="IPR029063">
    <property type="entry name" value="SAM-dependent_MTases_sf"/>
</dbReference>
<protein>
    <submittedName>
        <fullName evidence="1">Class I SAM-dependent methyltransferase</fullName>
        <ecNumber evidence="1">2.1.1.-</ecNumber>
    </submittedName>
</protein>
<dbReference type="Gene3D" id="3.40.50.150">
    <property type="entry name" value="Vaccinia Virus protein VP39"/>
    <property type="match status" value="1"/>
</dbReference>
<gene>
    <name evidence="1" type="ORF">ACFQZQ_09640</name>
</gene>
<dbReference type="PANTHER" id="PTHR40036:SF1">
    <property type="entry name" value="MACROCIN O-METHYLTRANSFERASE"/>
    <property type="match status" value="1"/>
</dbReference>
<dbReference type="PANTHER" id="PTHR40036">
    <property type="entry name" value="MACROCIN O-METHYLTRANSFERASE"/>
    <property type="match status" value="1"/>
</dbReference>
<dbReference type="EC" id="2.1.1.-" evidence="1"/>
<name>A0ABW2YMA9_9GAMM</name>
<organism evidence="1 2">
    <name type="scientific">Lysobacter koreensis</name>
    <dbReference type="NCBI Taxonomy" id="266122"/>
    <lineage>
        <taxon>Bacteria</taxon>
        <taxon>Pseudomonadati</taxon>
        <taxon>Pseudomonadota</taxon>
        <taxon>Gammaproteobacteria</taxon>
        <taxon>Lysobacterales</taxon>
        <taxon>Lysobacteraceae</taxon>
        <taxon>Lysobacter</taxon>
    </lineage>
</organism>
<dbReference type="Pfam" id="PF13578">
    <property type="entry name" value="Methyltransf_24"/>
    <property type="match status" value="1"/>
</dbReference>
<evidence type="ECO:0000313" key="2">
    <source>
        <dbReference type="Proteomes" id="UP001597090"/>
    </source>
</evidence>
<keyword evidence="1" id="KW-0808">Transferase</keyword>
<dbReference type="EMBL" id="JBHTIH010000003">
    <property type="protein sequence ID" value="MFD0739539.1"/>
    <property type="molecule type" value="Genomic_DNA"/>
</dbReference>
<dbReference type="RefSeq" id="WP_386812530.1">
    <property type="nucleotide sequence ID" value="NZ_JBHTIH010000003.1"/>
</dbReference>
<dbReference type="Gene3D" id="1.25.40.10">
    <property type="entry name" value="Tetratricopeptide repeat domain"/>
    <property type="match status" value="1"/>
</dbReference>
<dbReference type="GO" id="GO:0008168">
    <property type="term" value="F:methyltransferase activity"/>
    <property type="evidence" value="ECO:0007669"/>
    <property type="project" value="UniProtKB-KW"/>
</dbReference>
<proteinExistence type="predicted"/>
<keyword evidence="2" id="KW-1185">Reference proteome</keyword>